<feature type="region of interest" description="Disordered" evidence="1">
    <location>
        <begin position="1"/>
        <end position="60"/>
    </location>
</feature>
<evidence type="ECO:0000313" key="2">
    <source>
        <dbReference type="EMBL" id="ONG45624.1"/>
    </source>
</evidence>
<feature type="compositionally biased region" description="Basic and acidic residues" evidence="1">
    <location>
        <begin position="1"/>
        <end position="13"/>
    </location>
</feature>
<protein>
    <submittedName>
        <fullName evidence="2">Uncharacterized protein</fullName>
    </submittedName>
</protein>
<dbReference type="RefSeq" id="WP_076960224.1">
    <property type="nucleotide sequence ID" value="NZ_MLCO01000344.1"/>
</dbReference>
<comment type="caution">
    <text evidence="2">The sequence shown here is derived from an EMBL/GenBank/DDBJ whole genome shotgun (WGS) entry which is preliminary data.</text>
</comment>
<evidence type="ECO:0000256" key="1">
    <source>
        <dbReference type="SAM" id="MobiDB-lite"/>
    </source>
</evidence>
<accession>A0A1V2GX64</accession>
<dbReference type="AlphaFoldDB" id="A0A1V2GX64"/>
<organism evidence="2 3">
    <name type="scientific">Teichococcus deserti</name>
    <dbReference type="NCBI Taxonomy" id="1817963"/>
    <lineage>
        <taxon>Bacteria</taxon>
        <taxon>Pseudomonadati</taxon>
        <taxon>Pseudomonadota</taxon>
        <taxon>Alphaproteobacteria</taxon>
        <taxon>Acetobacterales</taxon>
        <taxon>Roseomonadaceae</taxon>
        <taxon>Roseomonas</taxon>
    </lineage>
</organism>
<dbReference type="Proteomes" id="UP000188879">
    <property type="component" value="Unassembled WGS sequence"/>
</dbReference>
<keyword evidence="3" id="KW-1185">Reference proteome</keyword>
<sequence>MADKRPPKDEPQQERASGSVEKPIPPGEVQPGEMNELASTLGGPVDVFPGRQRKPPQSGE</sequence>
<reference evidence="2 3" key="1">
    <citation type="submission" date="2016-10" db="EMBL/GenBank/DDBJ databases">
        <title>Draft Genome sequence of Roseomonas sp. strain M3.</title>
        <authorList>
            <person name="Subhash Y."/>
            <person name="Lee S."/>
        </authorList>
    </citation>
    <scope>NUCLEOTIDE SEQUENCE [LARGE SCALE GENOMIC DNA]</scope>
    <source>
        <strain evidence="2 3">M3</strain>
    </source>
</reference>
<dbReference type="EMBL" id="MLCO01000344">
    <property type="protein sequence ID" value="ONG45624.1"/>
    <property type="molecule type" value="Genomic_DNA"/>
</dbReference>
<dbReference type="OrthoDB" id="7273896at2"/>
<name>A0A1V2GX64_9PROT</name>
<gene>
    <name evidence="2" type="ORF">BKE38_26270</name>
</gene>
<evidence type="ECO:0000313" key="3">
    <source>
        <dbReference type="Proteomes" id="UP000188879"/>
    </source>
</evidence>
<proteinExistence type="predicted"/>